<evidence type="ECO:0000313" key="3">
    <source>
        <dbReference type="Proteomes" id="UP001058514"/>
    </source>
</evidence>
<dbReference type="Proteomes" id="UP001058514">
    <property type="component" value="Chromosome"/>
</dbReference>
<dbReference type="RefSeq" id="WP_259965191.1">
    <property type="nucleotide sequence ID" value="NZ_CP081051.1"/>
</dbReference>
<protein>
    <recommendedName>
        <fullName evidence="4">ParB/Sulfiredoxin domain-containing protein</fullName>
    </recommendedName>
</protein>
<accession>A0ABY5WLW8</accession>
<reference evidence="2" key="1">
    <citation type="submission" date="2021-08" db="EMBL/GenBank/DDBJ databases">
        <authorList>
            <person name="Nwanade C."/>
            <person name="Wang M."/>
            <person name="Masoudi A."/>
            <person name="Yu Z."/>
            <person name="Liu J."/>
        </authorList>
    </citation>
    <scope>NUCLEOTIDE SEQUENCE</scope>
    <source>
        <strain evidence="2">S166</strain>
    </source>
</reference>
<keyword evidence="3" id="KW-1185">Reference proteome</keyword>
<dbReference type="EMBL" id="CP081051">
    <property type="protein sequence ID" value="UWQ42461.1"/>
    <property type="molecule type" value="Genomic_DNA"/>
</dbReference>
<sequence length="450" mass="51611">MEYKEISVNDLIVNPNNDRHGATPTEDTAINWLFENKPREMKELALRICNAGRIFDAPLVVLEGRKYLVKDGNRRVTCLKLIHNPARAPKKFSNFFHDLHKSFRKTISRTVTCQVEKDFTVADEIIGLRHNGTQRGAGQLMWGAREKANHANRTSGKSDYEWPQLVERYLIERKYKNEADSIKRSTLERVLKAKKRRIKLGIDLGSDGKIEAISEGFDPLPLFLRLAKDMRDNKLTLKETLVSADVDNYITELESDGLLPSNTAETGKSFDQNTNAFEAESHQTAPNRKKTTRKPTPQRRKRHTLIPSDLDYSFRWNVGQTKISTAWEQLQFELSLDRHKFSISVVLRTLLEMVSKDYKKRTNLSDRGSLSKDLRKIAEHLAEQGTIDKKTHTDVLRIFTDNSSTMSIENLQRVLHSNSQIPSEDDLTSMWDCIEPFIVEALRTTQNASA</sequence>
<proteinExistence type="predicted"/>
<organism evidence="2 3">
    <name type="scientific">Leisingera aquaemixtae</name>
    <dbReference type="NCBI Taxonomy" id="1396826"/>
    <lineage>
        <taxon>Bacteria</taxon>
        <taxon>Pseudomonadati</taxon>
        <taxon>Pseudomonadota</taxon>
        <taxon>Alphaproteobacteria</taxon>
        <taxon>Rhodobacterales</taxon>
        <taxon>Roseobacteraceae</taxon>
        <taxon>Leisingera</taxon>
    </lineage>
</organism>
<name>A0ABY5WLW8_9RHOB</name>
<feature type="compositionally biased region" description="Basic residues" evidence="1">
    <location>
        <begin position="287"/>
        <end position="304"/>
    </location>
</feature>
<feature type="region of interest" description="Disordered" evidence="1">
    <location>
        <begin position="278"/>
        <end position="304"/>
    </location>
</feature>
<evidence type="ECO:0000313" key="2">
    <source>
        <dbReference type="EMBL" id="UWQ42461.1"/>
    </source>
</evidence>
<gene>
    <name evidence="2" type="ORF">K3718_05055</name>
</gene>
<evidence type="ECO:0000256" key="1">
    <source>
        <dbReference type="SAM" id="MobiDB-lite"/>
    </source>
</evidence>
<evidence type="ECO:0008006" key="4">
    <source>
        <dbReference type="Google" id="ProtNLM"/>
    </source>
</evidence>